<dbReference type="Proteomes" id="UP000298663">
    <property type="component" value="Unassembled WGS sequence"/>
</dbReference>
<dbReference type="AlphaFoldDB" id="A0A4U5N3Z0"/>
<reference evidence="1 2" key="2">
    <citation type="journal article" date="2019" name="G3 (Bethesda)">
        <title>Hybrid Assembly of the Genome of the Entomopathogenic Nematode Steinernema carpocapsae Identifies the X-Chromosome.</title>
        <authorList>
            <person name="Serra L."/>
            <person name="Macchietto M."/>
            <person name="Macias-Munoz A."/>
            <person name="McGill C.J."/>
            <person name="Rodriguez I.M."/>
            <person name="Rodriguez B."/>
            <person name="Murad R."/>
            <person name="Mortazavi A."/>
        </authorList>
    </citation>
    <scope>NUCLEOTIDE SEQUENCE [LARGE SCALE GENOMIC DNA]</scope>
    <source>
        <strain evidence="1 2">ALL</strain>
    </source>
</reference>
<name>A0A4U5N3Z0_STECR</name>
<organism evidence="1 2">
    <name type="scientific">Steinernema carpocapsae</name>
    <name type="common">Entomopathogenic nematode</name>
    <dbReference type="NCBI Taxonomy" id="34508"/>
    <lineage>
        <taxon>Eukaryota</taxon>
        <taxon>Metazoa</taxon>
        <taxon>Ecdysozoa</taxon>
        <taxon>Nematoda</taxon>
        <taxon>Chromadorea</taxon>
        <taxon>Rhabditida</taxon>
        <taxon>Tylenchina</taxon>
        <taxon>Panagrolaimomorpha</taxon>
        <taxon>Strongyloidoidea</taxon>
        <taxon>Steinernematidae</taxon>
        <taxon>Steinernema</taxon>
    </lineage>
</organism>
<accession>A0A4U5N3Z0</accession>
<reference evidence="1 2" key="1">
    <citation type="journal article" date="2015" name="Genome Biol.">
        <title>Comparative genomics of Steinernema reveals deeply conserved gene regulatory networks.</title>
        <authorList>
            <person name="Dillman A.R."/>
            <person name="Macchietto M."/>
            <person name="Porter C.F."/>
            <person name="Rogers A."/>
            <person name="Williams B."/>
            <person name="Antoshechkin I."/>
            <person name="Lee M.M."/>
            <person name="Goodwin Z."/>
            <person name="Lu X."/>
            <person name="Lewis E.E."/>
            <person name="Goodrich-Blair H."/>
            <person name="Stock S.P."/>
            <person name="Adams B.J."/>
            <person name="Sternberg P.W."/>
            <person name="Mortazavi A."/>
        </authorList>
    </citation>
    <scope>NUCLEOTIDE SEQUENCE [LARGE SCALE GENOMIC DNA]</scope>
    <source>
        <strain evidence="1 2">ALL</strain>
    </source>
</reference>
<comment type="caution">
    <text evidence="1">The sequence shown here is derived from an EMBL/GenBank/DDBJ whole genome shotgun (WGS) entry which is preliminary data.</text>
</comment>
<sequence>MARYFLTCLRPLPKFAGNSPNWFCPERGNFRRVISAALIGLISVLEVEESYILVFMISRTQSAMALKWGC</sequence>
<protein>
    <submittedName>
        <fullName evidence="1">Uncharacterized protein</fullName>
    </submittedName>
</protein>
<evidence type="ECO:0000313" key="2">
    <source>
        <dbReference type="Proteomes" id="UP000298663"/>
    </source>
</evidence>
<proteinExistence type="predicted"/>
<gene>
    <name evidence="1" type="ORF">L596_018104</name>
</gene>
<evidence type="ECO:0000313" key="1">
    <source>
        <dbReference type="EMBL" id="TKR77058.1"/>
    </source>
</evidence>
<dbReference type="EMBL" id="AZBU02000005">
    <property type="protein sequence ID" value="TKR77058.1"/>
    <property type="molecule type" value="Genomic_DNA"/>
</dbReference>
<keyword evidence="2" id="KW-1185">Reference proteome</keyword>